<accession>A0A6J6GMH9</accession>
<sequence length="205" mass="21357">MTAVVELVVSGPVAPWESIGLRFTDGVATVGGVGLRVTGDGPTPPVMVGWTLAGSPTTPASIDGLATTHVAEPPAPVDGVHPLGATAFDHVVVMTSSIERTCGEIERVTGEPLKRIREAGPVRQGFHRLGPLIVEVVESDRVTSDEASFWGFVLVVDDLHEVAGRLGPDVLSPPKAAVQPGRFIASFRAQVGLGVPVALMTPHVR</sequence>
<name>A0A6J6GMH9_9ZZZZ</name>
<gene>
    <name evidence="1" type="ORF">UFOPK1493_04324</name>
</gene>
<proteinExistence type="predicted"/>
<dbReference type="EMBL" id="CAEZSR010000324">
    <property type="protein sequence ID" value="CAB4601039.1"/>
    <property type="molecule type" value="Genomic_DNA"/>
</dbReference>
<reference evidence="1" key="1">
    <citation type="submission" date="2020-05" db="EMBL/GenBank/DDBJ databases">
        <authorList>
            <person name="Chiriac C."/>
            <person name="Salcher M."/>
            <person name="Ghai R."/>
            <person name="Kavagutti S V."/>
        </authorList>
    </citation>
    <scope>NUCLEOTIDE SEQUENCE</scope>
</reference>
<dbReference type="AlphaFoldDB" id="A0A6J6GMH9"/>
<protein>
    <submittedName>
        <fullName evidence="1">Unannotated protein</fullName>
    </submittedName>
</protein>
<organism evidence="1">
    <name type="scientific">freshwater metagenome</name>
    <dbReference type="NCBI Taxonomy" id="449393"/>
    <lineage>
        <taxon>unclassified sequences</taxon>
        <taxon>metagenomes</taxon>
        <taxon>ecological metagenomes</taxon>
    </lineage>
</organism>
<evidence type="ECO:0000313" key="1">
    <source>
        <dbReference type="EMBL" id="CAB4601039.1"/>
    </source>
</evidence>